<organism evidence="4 5">
    <name type="scientific">Clavelina lepadiformis</name>
    <name type="common">Light-bulb sea squirt</name>
    <name type="synonym">Ascidia lepadiformis</name>
    <dbReference type="NCBI Taxonomy" id="159417"/>
    <lineage>
        <taxon>Eukaryota</taxon>
        <taxon>Metazoa</taxon>
        <taxon>Chordata</taxon>
        <taxon>Tunicata</taxon>
        <taxon>Ascidiacea</taxon>
        <taxon>Aplousobranchia</taxon>
        <taxon>Clavelinidae</taxon>
        <taxon>Clavelina</taxon>
    </lineage>
</organism>
<evidence type="ECO:0000256" key="2">
    <source>
        <dbReference type="SAM" id="MobiDB-lite"/>
    </source>
</evidence>
<feature type="compositionally biased region" description="Polar residues" evidence="2">
    <location>
        <begin position="65"/>
        <end position="92"/>
    </location>
</feature>
<name>A0ABP0GZK7_CLALP</name>
<comment type="caution">
    <text evidence="4">The sequence shown here is derived from an EMBL/GenBank/DDBJ whole genome shotgun (WGS) entry which is preliminary data.</text>
</comment>
<feature type="compositionally biased region" description="Polar residues" evidence="2">
    <location>
        <begin position="32"/>
        <end position="44"/>
    </location>
</feature>
<dbReference type="SMART" id="SM00324">
    <property type="entry name" value="RhoGAP"/>
    <property type="match status" value="1"/>
</dbReference>
<dbReference type="PANTHER" id="PTHR14963:SF1">
    <property type="entry name" value="RHO GTPASE-ACTIVATING PROTEIN CONUNDRUM"/>
    <property type="match status" value="1"/>
</dbReference>
<proteinExistence type="predicted"/>
<accession>A0ABP0GZK7</accession>
<feature type="domain" description="Rho-GAP" evidence="3">
    <location>
        <begin position="441"/>
        <end position="655"/>
    </location>
</feature>
<feature type="compositionally biased region" description="Low complexity" evidence="2">
    <location>
        <begin position="190"/>
        <end position="201"/>
    </location>
</feature>
<dbReference type="InterPro" id="IPR008936">
    <property type="entry name" value="Rho_GTPase_activation_prot"/>
</dbReference>
<gene>
    <name evidence="4" type="ORF">CVLEPA_LOCUS30449</name>
</gene>
<sequence>MSQRSKGLGEDKKDLPVVLQINRIKSAGAEQVLNSSKPPSQHTPSIVLLTKSSSKSEDSLDSGVYTRQKSCESMDSLDSNESGFNGEGSTANFPGGLSPSDEVIPPLPTQQYEDYLREVQDIRQSIIVKNQEEEKQPVSRTDSGDDQEDDDREADWLRLAGLSDLVMTSASTMMTSPSGRSVPSHVTNESLSSMTVLSTLTRPQREAVLRRITSFNRAQKSKRRPKPAITAVFPDAAVDVKPPTDNSTKPKKPDELALKSTSLPRDGGYTDGGYPRRYSETPQTTHKDTAPSSPVTPGSPGNNQVKLDYLSKHKRNVASIVATNPTEGVETLSISAHSVDRSSWKESKDEISMQFTDVANRPQDKTMSYTETANQESLPNFSLVKDRLGITKISDLSPIDMRKVQSLALIELTALFDLRGIDLKRRKLGKMKPKDSGVFGIPLTTLVECDRKRTNNPNICVPLVLSQIISFLETNALRDEGILRKSGSAARTKMLRQEIEVQFGINNLHQDAANQSGSASWPDAYPNDVAAILKEFLRGLPDPLLTTEYIEAFQSCGLITDRKEQLQALNLLIILLNQVHRNSLKLLLKFLGQVVAAERMNKMSLNNVAMIIAPNLFLNKKSSKKESSNTSQDLKHAAGTSNIVRMLIKYHKLLWTVPAFMLTQVRHMNRAEISSKKHGNPSKDKYKGFFKAKAKDPGKKLTITQASQPFDYETPKGLIRVQAPNMKLTSMAVQLDIKLTASDVIAKFQRQCERMRETGSSVEAEEVTNATHALYEVGGNIHERCLDPDTNVSALIRVNPEVTWFIRPRIDR</sequence>
<evidence type="ECO:0000313" key="4">
    <source>
        <dbReference type="EMBL" id="CAK8697181.1"/>
    </source>
</evidence>
<dbReference type="Proteomes" id="UP001642483">
    <property type="component" value="Unassembled WGS sequence"/>
</dbReference>
<feature type="compositionally biased region" description="Polar residues" evidence="2">
    <location>
        <begin position="280"/>
        <end position="305"/>
    </location>
</feature>
<dbReference type="SUPFAM" id="SSF48350">
    <property type="entry name" value="GTPase activation domain, GAP"/>
    <property type="match status" value="1"/>
</dbReference>
<dbReference type="InterPro" id="IPR057323">
    <property type="entry name" value="RHG40/28/18_ubiquitin"/>
</dbReference>
<dbReference type="Pfam" id="PF00620">
    <property type="entry name" value="RhoGAP"/>
    <property type="match status" value="1"/>
</dbReference>
<evidence type="ECO:0000313" key="5">
    <source>
        <dbReference type="Proteomes" id="UP001642483"/>
    </source>
</evidence>
<feature type="compositionally biased region" description="Acidic residues" evidence="2">
    <location>
        <begin position="144"/>
        <end position="153"/>
    </location>
</feature>
<keyword evidence="1" id="KW-0343">GTPase activation</keyword>
<dbReference type="Gene3D" id="1.10.555.10">
    <property type="entry name" value="Rho GTPase activation protein"/>
    <property type="match status" value="1"/>
</dbReference>
<dbReference type="EMBL" id="CAWYQH010000163">
    <property type="protein sequence ID" value="CAK8697181.1"/>
    <property type="molecule type" value="Genomic_DNA"/>
</dbReference>
<feature type="region of interest" description="Disordered" evidence="2">
    <location>
        <begin position="29"/>
        <end position="107"/>
    </location>
</feature>
<dbReference type="Pfam" id="PF25442">
    <property type="entry name" value="Ubiquitin_RHG40_C"/>
    <property type="match status" value="1"/>
</dbReference>
<feature type="compositionally biased region" description="Polar residues" evidence="2">
    <location>
        <begin position="177"/>
        <end position="189"/>
    </location>
</feature>
<protein>
    <recommendedName>
        <fullName evidence="3">Rho-GAP domain-containing protein</fullName>
    </recommendedName>
</protein>
<feature type="region of interest" description="Disordered" evidence="2">
    <location>
        <begin position="173"/>
        <end position="204"/>
    </location>
</feature>
<feature type="region of interest" description="Disordered" evidence="2">
    <location>
        <begin position="127"/>
        <end position="153"/>
    </location>
</feature>
<evidence type="ECO:0000259" key="3">
    <source>
        <dbReference type="PROSITE" id="PS50238"/>
    </source>
</evidence>
<feature type="region of interest" description="Disordered" evidence="2">
    <location>
        <begin position="216"/>
        <end position="306"/>
    </location>
</feature>
<dbReference type="PANTHER" id="PTHR14963">
    <property type="entry name" value="RHO GTPASE ACTIVATING PROTEIN 18,19-RELATED"/>
    <property type="match status" value="1"/>
</dbReference>
<reference evidence="4 5" key="1">
    <citation type="submission" date="2024-02" db="EMBL/GenBank/DDBJ databases">
        <authorList>
            <person name="Daric V."/>
            <person name="Darras S."/>
        </authorList>
    </citation>
    <scope>NUCLEOTIDE SEQUENCE [LARGE SCALE GENOMIC DNA]</scope>
</reference>
<keyword evidence="5" id="KW-1185">Reference proteome</keyword>
<evidence type="ECO:0000256" key="1">
    <source>
        <dbReference type="ARBA" id="ARBA00022468"/>
    </source>
</evidence>
<dbReference type="PROSITE" id="PS50238">
    <property type="entry name" value="RHOGAP"/>
    <property type="match status" value="1"/>
</dbReference>
<dbReference type="InterPro" id="IPR000198">
    <property type="entry name" value="RhoGAP_dom"/>
</dbReference>